<comment type="similarity">
    <text evidence="1">Belongs to the AB hydrolase superfamily. FUS2 hydrolase family.</text>
</comment>
<dbReference type="PANTHER" id="PTHR22946">
    <property type="entry name" value="DIENELACTONE HYDROLASE DOMAIN-CONTAINING PROTEIN-RELATED"/>
    <property type="match status" value="1"/>
</dbReference>
<dbReference type="Gene3D" id="3.40.50.1820">
    <property type="entry name" value="alpha/beta hydrolase"/>
    <property type="match status" value="1"/>
</dbReference>
<dbReference type="SUPFAM" id="SSF53474">
    <property type="entry name" value="alpha/beta-Hydrolases"/>
    <property type="match status" value="1"/>
</dbReference>
<gene>
    <name evidence="3" type="ORF">SAMN05660297_02405</name>
</gene>
<accession>A0A1I0EDP8</accession>
<evidence type="ECO:0000256" key="1">
    <source>
        <dbReference type="ARBA" id="ARBA00038115"/>
    </source>
</evidence>
<dbReference type="InterPro" id="IPR029058">
    <property type="entry name" value="AB_hydrolase_fold"/>
</dbReference>
<dbReference type="PRINTS" id="PR00111">
    <property type="entry name" value="ABHYDROLASE"/>
</dbReference>
<dbReference type="Proteomes" id="UP000199568">
    <property type="component" value="Unassembled WGS sequence"/>
</dbReference>
<protein>
    <submittedName>
        <fullName evidence="3">Pimeloyl-ACP methyl ester carboxylesterase</fullName>
    </submittedName>
</protein>
<evidence type="ECO:0000313" key="3">
    <source>
        <dbReference type="EMBL" id="SET43349.1"/>
    </source>
</evidence>
<dbReference type="RefSeq" id="WP_090444245.1">
    <property type="nucleotide sequence ID" value="NZ_FOHU01000010.1"/>
</dbReference>
<feature type="domain" description="AB hydrolase-1" evidence="2">
    <location>
        <begin position="143"/>
        <end position="246"/>
    </location>
</feature>
<keyword evidence="4" id="KW-1185">Reference proteome</keyword>
<organism evidence="3 4">
    <name type="scientific">Natronincola peptidivorans</name>
    <dbReference type="NCBI Taxonomy" id="426128"/>
    <lineage>
        <taxon>Bacteria</taxon>
        <taxon>Bacillati</taxon>
        <taxon>Bacillota</taxon>
        <taxon>Clostridia</taxon>
        <taxon>Peptostreptococcales</taxon>
        <taxon>Natronincolaceae</taxon>
        <taxon>Natronincola</taxon>
    </lineage>
</organism>
<name>A0A1I0EDP8_9FIRM</name>
<evidence type="ECO:0000259" key="2">
    <source>
        <dbReference type="Pfam" id="PF00561"/>
    </source>
</evidence>
<sequence>MGLKLFEFPVGYHRFHRKQLYNYQLNRWYSLGYLSYDDVKSAGEKIDKFTDWKSVMIENAEGKLKDNKFIEAAFFFRAAEFYTLQGQEDKELLYDKFIDLFYSYMPLEGVYVEEVPYRESFIHILKMSNKTENKKGTILIHIGFDSFIEEFYSLAWYFAIHGYEVIAFDGPGQGKTLKKFNIPFDFEWEKPIKTILDYYEISEAALLGISLGGYLCLRAAAFEPRIKWVISTGGAYDYYKIPPLIARCLMDFFKKYMREGSNKAALKGIQKGGMEGWRNSNIMYITKIDVPMDAFEYAWQMNSKNMHANEIRQDVMVITGKDDHLIPFKLHAPLIKSLTNAKSVTDIVFTKKNYASNHCSIGNIKLSLDTMINWLDSKIN</sequence>
<proteinExistence type="inferred from homology"/>
<dbReference type="AlphaFoldDB" id="A0A1I0EDP8"/>
<dbReference type="InterPro" id="IPR000073">
    <property type="entry name" value="AB_hydrolase_1"/>
</dbReference>
<dbReference type="InterPro" id="IPR050261">
    <property type="entry name" value="FrsA_esterase"/>
</dbReference>
<dbReference type="EMBL" id="FOHU01000010">
    <property type="protein sequence ID" value="SET43349.1"/>
    <property type="molecule type" value="Genomic_DNA"/>
</dbReference>
<dbReference type="STRING" id="426128.SAMN05660297_02405"/>
<dbReference type="Pfam" id="PF00561">
    <property type="entry name" value="Abhydrolase_1"/>
    <property type="match status" value="1"/>
</dbReference>
<dbReference type="OrthoDB" id="9812921at2"/>
<evidence type="ECO:0000313" key="4">
    <source>
        <dbReference type="Proteomes" id="UP000199568"/>
    </source>
</evidence>
<reference evidence="3 4" key="1">
    <citation type="submission" date="2016-10" db="EMBL/GenBank/DDBJ databases">
        <authorList>
            <person name="de Groot N.N."/>
        </authorList>
    </citation>
    <scope>NUCLEOTIDE SEQUENCE [LARGE SCALE GENOMIC DNA]</scope>
    <source>
        <strain evidence="3 4">DSM 18979</strain>
    </source>
</reference>
<dbReference type="PANTHER" id="PTHR22946:SF12">
    <property type="entry name" value="CONIDIAL PIGMENT BIOSYNTHESIS PROTEIN AYG1 (AFU_ORTHOLOGUE AFUA_2G17550)"/>
    <property type="match status" value="1"/>
</dbReference>